<evidence type="ECO:0000313" key="2">
    <source>
        <dbReference type="Proteomes" id="UP000053766"/>
    </source>
</evidence>
<reference evidence="1 2" key="1">
    <citation type="submission" date="2013-11" db="EMBL/GenBank/DDBJ databases">
        <title>Draft genome of the bovine lungworm Dictyocaulus viviparus.</title>
        <authorList>
            <person name="Mitreva M."/>
        </authorList>
    </citation>
    <scope>NUCLEOTIDE SEQUENCE [LARGE SCALE GENOMIC DNA]</scope>
    <source>
        <strain evidence="1 2">HannoverDv2000</strain>
    </source>
</reference>
<proteinExistence type="predicted"/>
<dbReference type="EMBL" id="KN716470">
    <property type="protein sequence ID" value="KJH44469.1"/>
    <property type="molecule type" value="Genomic_DNA"/>
</dbReference>
<reference evidence="2" key="2">
    <citation type="journal article" date="2016" name="Sci. Rep.">
        <title>Dictyocaulus viviparus genome, variome and transcriptome elucidate lungworm biology and support future intervention.</title>
        <authorList>
            <person name="McNulty S.N."/>
            <person name="Strube C."/>
            <person name="Rosa B.A."/>
            <person name="Martin J.C."/>
            <person name="Tyagi R."/>
            <person name="Choi Y.J."/>
            <person name="Wang Q."/>
            <person name="Hallsworth Pepin K."/>
            <person name="Zhang X."/>
            <person name="Ozersky P."/>
            <person name="Wilson R.K."/>
            <person name="Sternberg P.W."/>
            <person name="Gasser R.B."/>
            <person name="Mitreva M."/>
        </authorList>
    </citation>
    <scope>NUCLEOTIDE SEQUENCE [LARGE SCALE GENOMIC DNA]</scope>
    <source>
        <strain evidence="2">HannoverDv2000</strain>
    </source>
</reference>
<accession>A0A0D8XKW4</accession>
<dbReference type="AlphaFoldDB" id="A0A0D8XKW4"/>
<organism evidence="1 2">
    <name type="scientific">Dictyocaulus viviparus</name>
    <name type="common">Bovine lungworm</name>
    <dbReference type="NCBI Taxonomy" id="29172"/>
    <lineage>
        <taxon>Eukaryota</taxon>
        <taxon>Metazoa</taxon>
        <taxon>Ecdysozoa</taxon>
        <taxon>Nematoda</taxon>
        <taxon>Chromadorea</taxon>
        <taxon>Rhabditida</taxon>
        <taxon>Rhabditina</taxon>
        <taxon>Rhabditomorpha</taxon>
        <taxon>Strongyloidea</taxon>
        <taxon>Metastrongylidae</taxon>
        <taxon>Dictyocaulus</taxon>
    </lineage>
</organism>
<gene>
    <name evidence="1" type="ORF">DICVIV_09502</name>
</gene>
<sequence>MMDKRENCYITNKIVTNICEAANALCDMPDEIKEVPARHRTISGSFTVMQLTTTNVIMAGWSTEMWLNRVMRSLSSGAVSANFIGATVIIA</sequence>
<dbReference type="Proteomes" id="UP000053766">
    <property type="component" value="Unassembled WGS sequence"/>
</dbReference>
<evidence type="ECO:0000313" key="1">
    <source>
        <dbReference type="EMBL" id="KJH44469.1"/>
    </source>
</evidence>
<keyword evidence="2" id="KW-1185">Reference proteome</keyword>
<protein>
    <submittedName>
        <fullName evidence="1">Uncharacterized protein</fullName>
    </submittedName>
</protein>
<name>A0A0D8XKW4_DICVI</name>